<dbReference type="InterPro" id="IPR000760">
    <property type="entry name" value="Inositol_monophosphatase-like"/>
</dbReference>
<dbReference type="KEGG" id="tah:SU86_008005"/>
<feature type="binding site" evidence="5">
    <location>
        <position position="88"/>
    </location>
    <ligand>
        <name>Mg(2+)</name>
        <dbReference type="ChEBI" id="CHEBI:18420"/>
        <label>1</label>
        <note>catalytic</note>
    </ligand>
</feature>
<evidence type="ECO:0000256" key="2">
    <source>
        <dbReference type="ARBA" id="ARBA00022723"/>
    </source>
</evidence>
<dbReference type="Pfam" id="PF00459">
    <property type="entry name" value="Inositol_P"/>
    <property type="match status" value="1"/>
</dbReference>
<evidence type="ECO:0000256" key="4">
    <source>
        <dbReference type="ARBA" id="ARBA00022842"/>
    </source>
</evidence>
<feature type="binding site" evidence="5">
    <location>
        <position position="85"/>
    </location>
    <ligand>
        <name>Mg(2+)</name>
        <dbReference type="ChEBI" id="CHEBI:18420"/>
        <label>1</label>
        <note>catalytic</note>
    </ligand>
</feature>
<dbReference type="STRING" id="1603555.SU86_008005"/>
<dbReference type="AlphaFoldDB" id="A0A3G1B7X1"/>
<dbReference type="FunFam" id="3.30.540.10:FF:000027">
    <property type="entry name" value="Fructose-1,6-bisphosphatase/inositol-1-monophosphatase"/>
    <property type="match status" value="1"/>
</dbReference>
<name>A0A3G1B7X1_9ARCH</name>
<dbReference type="Gene3D" id="3.40.190.80">
    <property type="match status" value="1"/>
</dbReference>
<protein>
    <submittedName>
        <fullName evidence="6">Fructose 1,6-bisphosphatase</fullName>
    </submittedName>
</protein>
<evidence type="ECO:0000256" key="1">
    <source>
        <dbReference type="ARBA" id="ARBA00001946"/>
    </source>
</evidence>
<dbReference type="GeneID" id="24874501"/>
<dbReference type="EMBL" id="CP011097">
    <property type="protein sequence ID" value="AJZ76314.1"/>
    <property type="molecule type" value="Genomic_DNA"/>
</dbReference>
<evidence type="ECO:0000256" key="3">
    <source>
        <dbReference type="ARBA" id="ARBA00022801"/>
    </source>
</evidence>
<accession>A0A3G1B7X1</accession>
<dbReference type="RefSeq" id="WP_048187000.1">
    <property type="nucleotide sequence ID" value="NZ_CP011097.1"/>
</dbReference>
<dbReference type="GO" id="GO:0007165">
    <property type="term" value="P:signal transduction"/>
    <property type="evidence" value="ECO:0007669"/>
    <property type="project" value="TreeGrafter"/>
</dbReference>
<feature type="binding site" evidence="5">
    <location>
        <position position="213"/>
    </location>
    <ligand>
        <name>Mg(2+)</name>
        <dbReference type="ChEBI" id="CHEBI:18420"/>
        <label>1</label>
        <note>catalytic</note>
    </ligand>
</feature>
<evidence type="ECO:0000313" key="7">
    <source>
        <dbReference type="Proteomes" id="UP000266745"/>
    </source>
</evidence>
<gene>
    <name evidence="6" type="ORF">SU86_008005</name>
</gene>
<evidence type="ECO:0000256" key="5">
    <source>
        <dbReference type="PIRSR" id="PIRSR600760-2"/>
    </source>
</evidence>
<keyword evidence="4 5" id="KW-0460">Magnesium</keyword>
<dbReference type="OrthoDB" id="58111at2157"/>
<keyword evidence="3" id="KW-0378">Hydrolase</keyword>
<feature type="binding site" evidence="5">
    <location>
        <position position="67"/>
    </location>
    <ligand>
        <name>Mg(2+)</name>
        <dbReference type="ChEBI" id="CHEBI:18420"/>
        <label>1</label>
        <note>catalytic</note>
    </ligand>
</feature>
<dbReference type="GO" id="GO:0046872">
    <property type="term" value="F:metal ion binding"/>
    <property type="evidence" value="ECO:0007669"/>
    <property type="project" value="UniProtKB-KW"/>
</dbReference>
<dbReference type="FunFam" id="3.40.190.80:FF:000020">
    <property type="entry name" value="Fructose-1,6-bisphosphatase/inositol-1-monophosphatase"/>
    <property type="match status" value="1"/>
</dbReference>
<dbReference type="PANTHER" id="PTHR20854:SF4">
    <property type="entry name" value="INOSITOL-1-MONOPHOSPHATASE-RELATED"/>
    <property type="match status" value="1"/>
</dbReference>
<organism evidence="6 7">
    <name type="scientific">Candidatus Nitrosotenuis cloacae</name>
    <dbReference type="NCBI Taxonomy" id="1603555"/>
    <lineage>
        <taxon>Archaea</taxon>
        <taxon>Nitrososphaerota</taxon>
        <taxon>Candidatus Nitrosotenuis</taxon>
    </lineage>
</organism>
<dbReference type="PANTHER" id="PTHR20854">
    <property type="entry name" value="INOSITOL MONOPHOSPHATASE"/>
    <property type="match status" value="1"/>
</dbReference>
<keyword evidence="2 5" id="KW-0479">Metal-binding</keyword>
<keyword evidence="7" id="KW-1185">Reference proteome</keyword>
<dbReference type="PRINTS" id="PR00377">
    <property type="entry name" value="IMPHPHTASES"/>
</dbReference>
<dbReference type="GO" id="GO:0006020">
    <property type="term" value="P:inositol metabolic process"/>
    <property type="evidence" value="ECO:0007669"/>
    <property type="project" value="TreeGrafter"/>
</dbReference>
<feature type="binding site" evidence="5">
    <location>
        <position position="87"/>
    </location>
    <ligand>
        <name>Mg(2+)</name>
        <dbReference type="ChEBI" id="CHEBI:18420"/>
        <label>1</label>
        <note>catalytic</note>
    </ligand>
</feature>
<dbReference type="Gene3D" id="3.30.540.10">
    <property type="entry name" value="Fructose-1,6-Bisphosphatase, subunit A, domain 1"/>
    <property type="match status" value="1"/>
</dbReference>
<dbReference type="SUPFAM" id="SSF56655">
    <property type="entry name" value="Carbohydrate phosphatase"/>
    <property type="match status" value="1"/>
</dbReference>
<evidence type="ECO:0000313" key="6">
    <source>
        <dbReference type="EMBL" id="AJZ76314.1"/>
    </source>
</evidence>
<dbReference type="Proteomes" id="UP000266745">
    <property type="component" value="Chromosome"/>
</dbReference>
<proteinExistence type="predicted"/>
<sequence length="266" mass="29180">MQVIEILREASRQVYENVKDLAGTKAAAEDHGIGKGGDISRKIDIVAEKTVLDYLKKIKFDCIVLGEECGRVELSRKPKGFVIMDAIDGSANAVRGIPFFCCSLAFAPKNKLSSITDGVVTDLSNGDMYWATKGKGAYLNKKKITVHKQKPVYKIVGINVSGATPKLVKRIQPIFQNSNHSRHLGANALELALFARGLIDVYIDLREKIRVTDMAAGYIISKEAGGVILDQKLKPLDSDLSYETRLSFIAAANKQILSDTVKQLKL</sequence>
<dbReference type="GO" id="GO:0008934">
    <property type="term" value="F:inositol monophosphate 1-phosphatase activity"/>
    <property type="evidence" value="ECO:0007669"/>
    <property type="project" value="TreeGrafter"/>
</dbReference>
<reference evidence="6 7" key="1">
    <citation type="journal article" date="2016" name="Sci. Rep.">
        <title>A novel ammonia-oxidizing archaeon from wastewater treatment plant: Its enrichment, physiological and genomic characteristics.</title>
        <authorList>
            <person name="Li Y."/>
            <person name="Ding K."/>
            <person name="Wen X."/>
            <person name="Zhang B."/>
            <person name="Shen B."/>
            <person name="Yang Y."/>
        </authorList>
    </citation>
    <scope>NUCLEOTIDE SEQUENCE [LARGE SCALE GENOMIC DNA]</scope>
    <source>
        <strain evidence="6 7">SAT1</strain>
    </source>
</reference>
<comment type="cofactor">
    <cofactor evidence="1 5">
        <name>Mg(2+)</name>
        <dbReference type="ChEBI" id="CHEBI:18420"/>
    </cofactor>
</comment>